<evidence type="ECO:0000256" key="3">
    <source>
        <dbReference type="ARBA" id="ARBA00023004"/>
    </source>
</evidence>
<dbReference type="Gene3D" id="3.90.550.10">
    <property type="entry name" value="Spore Coat Polysaccharide Biosynthesis Protein SpsA, Chain A"/>
    <property type="match status" value="2"/>
</dbReference>
<keyword evidence="8" id="KW-1185">Reference proteome</keyword>
<dbReference type="InterPro" id="IPR036010">
    <property type="entry name" value="2Fe-2S_ferredoxin-like_sf"/>
</dbReference>
<dbReference type="EMBL" id="UZAD01000113">
    <property type="protein sequence ID" value="VDN82638.1"/>
    <property type="molecule type" value="Genomic_DNA"/>
</dbReference>
<keyword evidence="4" id="KW-0411">Iron-sulfur</keyword>
<dbReference type="GO" id="GO:0051537">
    <property type="term" value="F:2 iron, 2 sulfur cluster binding"/>
    <property type="evidence" value="ECO:0007669"/>
    <property type="project" value="UniProtKB-KW"/>
</dbReference>
<keyword evidence="3" id="KW-0408">Iron</keyword>
<dbReference type="InterPro" id="IPR008962">
    <property type="entry name" value="PapD-like_sf"/>
</dbReference>
<evidence type="ECO:0000256" key="4">
    <source>
        <dbReference type="ARBA" id="ARBA00023014"/>
    </source>
</evidence>
<evidence type="ECO:0000313" key="7">
    <source>
        <dbReference type="EMBL" id="VDN82638.1"/>
    </source>
</evidence>
<dbReference type="PANTHER" id="PTHR22947:SF7">
    <property type="entry name" value="MSP DOMAIN-CONTAINING PROTEIN-RELATED"/>
    <property type="match status" value="1"/>
</dbReference>
<dbReference type="Proteomes" id="UP000278627">
    <property type="component" value="Unassembled WGS sequence"/>
</dbReference>
<keyword evidence="2" id="KW-0479">Metal-binding</keyword>
<accession>A0A0N4T048</accession>
<dbReference type="InterPro" id="IPR029044">
    <property type="entry name" value="Nucleotide-diphossugar_trans"/>
</dbReference>
<sequence>MGDAPAEGAPPPEAAAPPAEGAPLAAGVPADGGAPPEAAPPPAGPPTLNIDPPAAQVPAAGGQSVHQIANPSGVRLAFKVKSTNNNDYRLKPVYGFVEPGATAPLEITRTAGPPKEDKFVIQFKEAAADAADPAAIFKGGPPVGESVIIPVKDGSAHLSMCLDSLLEQLICPEFVSLFDDGSTDNTSSIITLYKSKFLEKDINVILGSSAHSRVSRDSATSLLNFQVTALSHYIMFCLMHRDLVGSRFERIPAGSTSRYAQWANSLNSKEIYDQIFTSYGPSVIAPIWCMSKKLFNKVGGFHEAEPVGYPEDLHFFYDALKIGADFMKIEESLVICRYHPKCASLHERNDMEDTSLNSENRLKVVAFCDMDAKKLHCGRYEYFVPGQRKVLAHEMVAPIAIYLKMDSFVWQESVSLVNHYTLYFTNQLKQFAIYLNSFPATELIYGDRRKGKAQFQDVCLPYCLIRSLQDLLCLFMLLGVGMIMMVMRYSIRLAVCSQSILWRGLAARVPNVKVQFKNRGETLEAIGKIGQSLYEVVVNADLPIDGYGACEGTLACCTCHVILKPEHYKRLPSPVEDELDLLDLAPKATDFSRLGCQVKLTEEDLPSIEVIVPSEVRDARAYD</sequence>
<dbReference type="InterPro" id="IPR012675">
    <property type="entry name" value="Beta-grasp_dom_sf"/>
</dbReference>
<protein>
    <submittedName>
        <fullName evidence="9">Major sperm protein</fullName>
    </submittedName>
</protein>
<dbReference type="GO" id="GO:0140647">
    <property type="term" value="P:P450-containing electron transport chain"/>
    <property type="evidence" value="ECO:0007669"/>
    <property type="project" value="InterPro"/>
</dbReference>
<reference evidence="7 8" key="2">
    <citation type="submission" date="2018-11" db="EMBL/GenBank/DDBJ databases">
        <authorList>
            <consortium name="Pathogen Informatics"/>
        </authorList>
    </citation>
    <scope>NUCLEOTIDE SEQUENCE [LARGE SCALE GENOMIC DNA]</scope>
</reference>
<dbReference type="AlphaFoldDB" id="A0A0N4T048"/>
<dbReference type="Gene3D" id="2.60.40.10">
    <property type="entry name" value="Immunoglobulins"/>
    <property type="match status" value="1"/>
</dbReference>
<dbReference type="GO" id="GO:0046872">
    <property type="term" value="F:metal ion binding"/>
    <property type="evidence" value="ECO:0007669"/>
    <property type="project" value="UniProtKB-KW"/>
</dbReference>
<evidence type="ECO:0000256" key="2">
    <source>
        <dbReference type="ARBA" id="ARBA00022723"/>
    </source>
</evidence>
<gene>
    <name evidence="7" type="ORF">BPAG_LOCUS1452</name>
</gene>
<dbReference type="SUPFAM" id="SSF49354">
    <property type="entry name" value="PapD-like"/>
    <property type="match status" value="1"/>
</dbReference>
<dbReference type="InterPro" id="IPR001055">
    <property type="entry name" value="Adrenodoxin-like"/>
</dbReference>
<dbReference type="InterPro" id="IPR001173">
    <property type="entry name" value="Glyco_trans_2-like"/>
</dbReference>
<dbReference type="Pfam" id="PF00635">
    <property type="entry name" value="Motile_Sperm"/>
    <property type="match status" value="1"/>
</dbReference>
<dbReference type="Gene3D" id="3.10.20.30">
    <property type="match status" value="1"/>
</dbReference>
<dbReference type="PROSITE" id="PS50202">
    <property type="entry name" value="MSP"/>
    <property type="match status" value="1"/>
</dbReference>
<dbReference type="WBParaSite" id="BPAG_0000145101-mRNA-1">
    <property type="protein sequence ID" value="BPAG_0000145101-mRNA-1"/>
    <property type="gene ID" value="BPAG_0000145101"/>
</dbReference>
<dbReference type="PRINTS" id="PR00355">
    <property type="entry name" value="ADRENODOXIN"/>
</dbReference>
<feature type="domain" description="MSP" evidence="6">
    <location>
        <begin position="37"/>
        <end position="154"/>
    </location>
</feature>
<dbReference type="InterPro" id="IPR051774">
    <property type="entry name" value="Sperm-specific_class_P"/>
</dbReference>
<dbReference type="STRING" id="6280.A0A0N4T048"/>
<dbReference type="Pfam" id="PF00535">
    <property type="entry name" value="Glycos_transf_2"/>
    <property type="match status" value="1"/>
</dbReference>
<feature type="compositionally biased region" description="Low complexity" evidence="5">
    <location>
        <begin position="16"/>
        <end position="36"/>
    </location>
</feature>
<evidence type="ECO:0000313" key="9">
    <source>
        <dbReference type="WBParaSite" id="BPAG_0000145101-mRNA-1"/>
    </source>
</evidence>
<dbReference type="InterPro" id="IPR013783">
    <property type="entry name" value="Ig-like_fold"/>
</dbReference>
<evidence type="ECO:0000259" key="6">
    <source>
        <dbReference type="PROSITE" id="PS50202"/>
    </source>
</evidence>
<dbReference type="SUPFAM" id="SSF53448">
    <property type="entry name" value="Nucleotide-diphospho-sugar transferases"/>
    <property type="match status" value="1"/>
</dbReference>
<feature type="region of interest" description="Disordered" evidence="5">
    <location>
        <begin position="1"/>
        <end position="64"/>
    </location>
</feature>
<evidence type="ECO:0000256" key="1">
    <source>
        <dbReference type="ARBA" id="ARBA00022714"/>
    </source>
</evidence>
<reference evidence="9" key="1">
    <citation type="submission" date="2017-02" db="UniProtKB">
        <authorList>
            <consortium name="WormBaseParasite"/>
        </authorList>
    </citation>
    <scope>IDENTIFICATION</scope>
</reference>
<organism evidence="9">
    <name type="scientific">Brugia pahangi</name>
    <name type="common">Filarial nematode worm</name>
    <dbReference type="NCBI Taxonomy" id="6280"/>
    <lineage>
        <taxon>Eukaryota</taxon>
        <taxon>Metazoa</taxon>
        <taxon>Ecdysozoa</taxon>
        <taxon>Nematoda</taxon>
        <taxon>Chromadorea</taxon>
        <taxon>Rhabditida</taxon>
        <taxon>Spirurina</taxon>
        <taxon>Spiruromorpha</taxon>
        <taxon>Filarioidea</taxon>
        <taxon>Onchocercidae</taxon>
        <taxon>Brugia</taxon>
    </lineage>
</organism>
<evidence type="ECO:0000313" key="8">
    <source>
        <dbReference type="Proteomes" id="UP000278627"/>
    </source>
</evidence>
<proteinExistence type="predicted"/>
<keyword evidence="1" id="KW-0001">2Fe-2S</keyword>
<dbReference type="PANTHER" id="PTHR22947">
    <property type="entry name" value="MAJOR SPERM PROTEIN"/>
    <property type="match status" value="1"/>
</dbReference>
<name>A0A0N4T048_BRUPA</name>
<feature type="compositionally biased region" description="Low complexity" evidence="5">
    <location>
        <begin position="52"/>
        <end position="63"/>
    </location>
</feature>
<evidence type="ECO:0000256" key="5">
    <source>
        <dbReference type="SAM" id="MobiDB-lite"/>
    </source>
</evidence>
<dbReference type="InterPro" id="IPR000535">
    <property type="entry name" value="MSP_dom"/>
</dbReference>
<dbReference type="SUPFAM" id="SSF54292">
    <property type="entry name" value="2Fe-2S ferredoxin-like"/>
    <property type="match status" value="1"/>
</dbReference>